<dbReference type="RefSeq" id="WP_005863740.1">
    <property type="nucleotide sequence ID" value="NZ_AAYA01000022.1"/>
</dbReference>
<dbReference type="GO" id="GO:0016747">
    <property type="term" value="F:acyltransferase activity, transferring groups other than amino-acyl groups"/>
    <property type="evidence" value="ECO:0007669"/>
    <property type="project" value="InterPro"/>
</dbReference>
<comment type="caution">
    <text evidence="2">The sequence shown here is derived from an EMBL/GenBank/DDBJ whole genome shotgun (WGS) entry which is preliminary data.</text>
</comment>
<dbReference type="EMBL" id="AAYA01000022">
    <property type="protein sequence ID" value="EBA05848.1"/>
    <property type="molecule type" value="Genomic_DNA"/>
</dbReference>
<sequence>MITEATQSDLGGLVPLFRSLNDLHAVHVPDRFHDAASDADLHDVLQGAWQGGSRFLVYRTEGVARGYLKWQMMPVGVAALERPRRIALLDHIWVEPIWRRRGLASRLIDRFEQDSARAGAQGWTVRVHAFNAASAALMRRHGAELSVQAFDKYAAPVRASAPTSA</sequence>
<evidence type="ECO:0000259" key="1">
    <source>
        <dbReference type="PROSITE" id="PS51186"/>
    </source>
</evidence>
<keyword evidence="3" id="KW-1185">Reference proteome</keyword>
<dbReference type="InterPro" id="IPR000182">
    <property type="entry name" value="GNAT_dom"/>
</dbReference>
<dbReference type="PROSITE" id="PS51186">
    <property type="entry name" value="GNAT"/>
    <property type="match status" value="1"/>
</dbReference>
<dbReference type="SUPFAM" id="SSF55729">
    <property type="entry name" value="Acyl-CoA N-acyltransferases (Nat)"/>
    <property type="match status" value="1"/>
</dbReference>
<dbReference type="Gene3D" id="3.40.630.30">
    <property type="match status" value="1"/>
</dbReference>
<evidence type="ECO:0000313" key="2">
    <source>
        <dbReference type="EMBL" id="EBA05848.1"/>
    </source>
</evidence>
<protein>
    <recommendedName>
        <fullName evidence="1">N-acetyltransferase domain-containing protein</fullName>
    </recommendedName>
</protein>
<reference evidence="2 3" key="1">
    <citation type="submission" date="2006-06" db="EMBL/GenBank/DDBJ databases">
        <authorList>
            <person name="Moran M.A."/>
            <person name="Ferriera S."/>
            <person name="Johnson J."/>
            <person name="Kravitz S."/>
            <person name="Beeson K."/>
            <person name="Sutton G."/>
            <person name="Rogers Y.-H."/>
            <person name="Friedman R."/>
            <person name="Frazier M."/>
            <person name="Venter J.C."/>
        </authorList>
    </citation>
    <scope>NUCLEOTIDE SEQUENCE [LARGE SCALE GENOMIC DNA]</scope>
    <source>
        <strain evidence="2 3">E-37</strain>
    </source>
</reference>
<accession>A3KAI9</accession>
<dbReference type="eggNOG" id="COG0456">
    <property type="taxonomic scope" value="Bacteria"/>
</dbReference>
<proteinExistence type="predicted"/>
<dbReference type="Pfam" id="PF00583">
    <property type="entry name" value="Acetyltransf_1"/>
    <property type="match status" value="1"/>
</dbReference>
<gene>
    <name evidence="2" type="ORF">SSE37_22532</name>
</gene>
<name>A3KAI9_SAGS3</name>
<dbReference type="OrthoDB" id="8450419at2"/>
<dbReference type="AlphaFoldDB" id="A3KAI9"/>
<dbReference type="Proteomes" id="UP000005713">
    <property type="component" value="Unassembled WGS sequence"/>
</dbReference>
<dbReference type="CDD" id="cd04301">
    <property type="entry name" value="NAT_SF"/>
    <property type="match status" value="1"/>
</dbReference>
<feature type="domain" description="N-acetyltransferase" evidence="1">
    <location>
        <begin position="1"/>
        <end position="162"/>
    </location>
</feature>
<evidence type="ECO:0000313" key="3">
    <source>
        <dbReference type="Proteomes" id="UP000005713"/>
    </source>
</evidence>
<organism evidence="2 3">
    <name type="scientific">Sagittula stellata (strain ATCC 700073 / DSM 11524 / E-37)</name>
    <dbReference type="NCBI Taxonomy" id="388399"/>
    <lineage>
        <taxon>Bacteria</taxon>
        <taxon>Pseudomonadati</taxon>
        <taxon>Pseudomonadota</taxon>
        <taxon>Alphaproteobacteria</taxon>
        <taxon>Rhodobacterales</taxon>
        <taxon>Roseobacteraceae</taxon>
        <taxon>Sagittula</taxon>
    </lineage>
</organism>
<dbReference type="InterPro" id="IPR016181">
    <property type="entry name" value="Acyl_CoA_acyltransferase"/>
</dbReference>